<dbReference type="Proteomes" id="UP000198940">
    <property type="component" value="Unassembled WGS sequence"/>
</dbReference>
<dbReference type="AlphaFoldDB" id="A0A1M6WXY3"/>
<gene>
    <name evidence="3" type="ORF">SAMN04487891_104241</name>
    <name evidence="4" type="ORF">SAMN05216293_2358</name>
</gene>
<dbReference type="EMBL" id="FRAT01000006">
    <property type="protein sequence ID" value="SHK98577.1"/>
    <property type="molecule type" value="Genomic_DNA"/>
</dbReference>
<reference evidence="4 5" key="1">
    <citation type="submission" date="2016-11" db="EMBL/GenBank/DDBJ databases">
        <authorList>
            <person name="Varghese N."/>
            <person name="Submissions S."/>
        </authorList>
    </citation>
    <scope>NUCLEOTIDE SEQUENCE [LARGE SCALE GENOMIC DNA]</scope>
    <source>
        <strain evidence="4 5">CGMCC 1.12174</strain>
        <strain evidence="3 6">DSM 26351</strain>
    </source>
</reference>
<proteinExistence type="predicted"/>
<dbReference type="RefSeq" id="WP_072880051.1">
    <property type="nucleotide sequence ID" value="NZ_FOKU01000004.1"/>
</dbReference>
<dbReference type="STRING" id="1055723.SAMN05216293_2358"/>
<keyword evidence="1" id="KW-1133">Transmembrane helix</keyword>
<evidence type="ECO:0000313" key="4">
    <source>
        <dbReference type="EMBL" id="SHK98577.1"/>
    </source>
</evidence>
<accession>A0A1M6WXY3</accession>
<keyword evidence="6" id="KW-1185">Reference proteome</keyword>
<sequence>MSLFFELLGWIGSFCFLLAYYMLIRGKWQANQPIYHWYNIAGSVLFVVNGAYYSAWAVLFINFVWGIIACYGLIKTAKNGRSTPLETEKSEYRKNHK</sequence>
<protein>
    <recommendedName>
        <fullName evidence="2">CBU-0592-like domain-containing protein</fullName>
    </recommendedName>
</protein>
<organism evidence="4 5">
    <name type="scientific">Flagellimonas taeanensis</name>
    <dbReference type="NCBI Taxonomy" id="1005926"/>
    <lineage>
        <taxon>Bacteria</taxon>
        <taxon>Pseudomonadati</taxon>
        <taxon>Bacteroidota</taxon>
        <taxon>Flavobacteriia</taxon>
        <taxon>Flavobacteriales</taxon>
        <taxon>Flavobacteriaceae</taxon>
        <taxon>Flagellimonas</taxon>
    </lineage>
</organism>
<evidence type="ECO:0000313" key="6">
    <source>
        <dbReference type="Proteomes" id="UP000198940"/>
    </source>
</evidence>
<evidence type="ECO:0000259" key="2">
    <source>
        <dbReference type="Pfam" id="PF26604"/>
    </source>
</evidence>
<evidence type="ECO:0000313" key="3">
    <source>
        <dbReference type="EMBL" id="SFB99469.1"/>
    </source>
</evidence>
<feature type="transmembrane region" description="Helical" evidence="1">
    <location>
        <begin position="53"/>
        <end position="74"/>
    </location>
</feature>
<keyword evidence="1" id="KW-0472">Membrane</keyword>
<dbReference type="Pfam" id="PF26604">
    <property type="entry name" value="CBU_0592"/>
    <property type="match status" value="1"/>
</dbReference>
<evidence type="ECO:0000256" key="1">
    <source>
        <dbReference type="SAM" id="Phobius"/>
    </source>
</evidence>
<dbReference type="NCBIfam" id="NF047864">
    <property type="entry name" value="CBU_0592_membra"/>
    <property type="match status" value="1"/>
</dbReference>
<comment type="caution">
    <text evidence="4">The sequence shown here is derived from an EMBL/GenBank/DDBJ whole genome shotgun (WGS) entry which is preliminary data.</text>
</comment>
<feature type="transmembrane region" description="Helical" evidence="1">
    <location>
        <begin position="7"/>
        <end position="24"/>
    </location>
</feature>
<dbReference type="EMBL" id="FOKU01000004">
    <property type="protein sequence ID" value="SFB99469.1"/>
    <property type="molecule type" value="Genomic_DNA"/>
</dbReference>
<dbReference type="InterPro" id="IPR058058">
    <property type="entry name" value="CBU_0592-like"/>
</dbReference>
<feature type="domain" description="CBU-0592-like" evidence="2">
    <location>
        <begin position="6"/>
        <end position="78"/>
    </location>
</feature>
<keyword evidence="1" id="KW-0812">Transmembrane</keyword>
<dbReference type="Proteomes" id="UP000184031">
    <property type="component" value="Unassembled WGS sequence"/>
</dbReference>
<name>A0A1M6WXY3_9FLAO</name>
<dbReference type="OrthoDB" id="7063597at2"/>
<evidence type="ECO:0000313" key="5">
    <source>
        <dbReference type="Proteomes" id="UP000184031"/>
    </source>
</evidence>